<dbReference type="FunFam" id="2.60.40.4380:FF:000002">
    <property type="entry name" value="Translational regulator CsrA"/>
    <property type="match status" value="1"/>
</dbReference>
<dbReference type="AlphaFoldDB" id="A0AAW6SWY8"/>
<dbReference type="GO" id="GO:0044781">
    <property type="term" value="P:bacterial-type flagellum organization"/>
    <property type="evidence" value="ECO:0007669"/>
    <property type="project" value="UniProtKB-KW"/>
</dbReference>
<evidence type="ECO:0000256" key="5">
    <source>
        <dbReference type="HAMAP-Rule" id="MF_00167"/>
    </source>
</evidence>
<accession>A0AAW6SWY8</accession>
<keyword evidence="1 5" id="KW-0963">Cytoplasm</keyword>
<dbReference type="SUPFAM" id="SSF117130">
    <property type="entry name" value="CsrA-like"/>
    <property type="match status" value="1"/>
</dbReference>
<dbReference type="Gene3D" id="2.60.40.4380">
    <property type="entry name" value="Translational regulator CsrA"/>
    <property type="match status" value="1"/>
</dbReference>
<evidence type="ECO:0000313" key="7">
    <source>
        <dbReference type="Proteomes" id="UP001159179"/>
    </source>
</evidence>
<dbReference type="GO" id="GO:0045947">
    <property type="term" value="P:negative regulation of translational initiation"/>
    <property type="evidence" value="ECO:0007669"/>
    <property type="project" value="UniProtKB-UniRule"/>
</dbReference>
<dbReference type="GO" id="GO:0006109">
    <property type="term" value="P:regulation of carbohydrate metabolic process"/>
    <property type="evidence" value="ECO:0007669"/>
    <property type="project" value="InterPro"/>
</dbReference>
<gene>
    <name evidence="5 6" type="primary">csrA</name>
    <name evidence="6" type="ORF">P5X88_10045</name>
</gene>
<dbReference type="Pfam" id="PF02599">
    <property type="entry name" value="CsrA"/>
    <property type="match status" value="1"/>
</dbReference>
<dbReference type="HAMAP" id="MF_00167">
    <property type="entry name" value="CsrA"/>
    <property type="match status" value="1"/>
</dbReference>
<keyword evidence="4 5" id="KW-0694">RNA-binding</keyword>
<dbReference type="Proteomes" id="UP001159179">
    <property type="component" value="Unassembled WGS sequence"/>
</dbReference>
<evidence type="ECO:0000256" key="4">
    <source>
        <dbReference type="ARBA" id="ARBA00022884"/>
    </source>
</evidence>
<dbReference type="PANTHER" id="PTHR34984">
    <property type="entry name" value="CARBON STORAGE REGULATOR"/>
    <property type="match status" value="1"/>
</dbReference>
<protein>
    <recommendedName>
        <fullName evidence="5">Translational regulator CsrA</fullName>
    </recommendedName>
</protein>
<comment type="function">
    <text evidence="5">A translational regulator that binds mRNA to regulate translation initiation and/or mRNA stability. Usually binds in the 5'-UTR at or near the Shine-Dalgarno sequence preventing ribosome-binding, thus repressing translation. Its main target seems to be the major flagellin gene, while its function is anatagonized by FliW.</text>
</comment>
<dbReference type="GO" id="GO:1902208">
    <property type="term" value="P:regulation of bacterial-type flagellum assembly"/>
    <property type="evidence" value="ECO:0007669"/>
    <property type="project" value="UniProtKB-UniRule"/>
</dbReference>
<dbReference type="GO" id="GO:0005829">
    <property type="term" value="C:cytosol"/>
    <property type="evidence" value="ECO:0007669"/>
    <property type="project" value="TreeGrafter"/>
</dbReference>
<reference evidence="6" key="1">
    <citation type="submission" date="2023-03" db="EMBL/GenBank/DDBJ databases">
        <title>Bacterial isolates from washroom surfaces on a university campus.</title>
        <authorList>
            <person name="Holman D.B."/>
            <person name="Gzyl K.E."/>
            <person name="Taheri A.E."/>
        </authorList>
    </citation>
    <scope>NUCLEOTIDE SEQUENCE</scope>
    <source>
        <strain evidence="6">RD03</strain>
    </source>
</reference>
<evidence type="ECO:0000313" key="6">
    <source>
        <dbReference type="EMBL" id="MDH5161281.1"/>
    </source>
</evidence>
<evidence type="ECO:0000256" key="3">
    <source>
        <dbReference type="ARBA" id="ARBA00022845"/>
    </source>
</evidence>
<dbReference type="InterPro" id="IPR003751">
    <property type="entry name" value="CsrA"/>
</dbReference>
<dbReference type="InterPro" id="IPR036107">
    <property type="entry name" value="CsrA_sf"/>
</dbReference>
<evidence type="ECO:0000256" key="1">
    <source>
        <dbReference type="ARBA" id="ARBA00022490"/>
    </source>
</evidence>
<comment type="subcellular location">
    <subcellularLocation>
        <location evidence="5">Cytoplasm</location>
    </subcellularLocation>
</comment>
<dbReference type="RefSeq" id="WP_280616582.1">
    <property type="nucleotide sequence ID" value="NZ_CP197209.1"/>
</dbReference>
<comment type="subunit">
    <text evidence="5">Homodimer; the beta-strands of each monomer intercalate to form a hydrophobic core, while the alpha-helices form wings that extend away from the core.</text>
</comment>
<keyword evidence="5" id="KW-1005">Bacterial flagellum biogenesis</keyword>
<dbReference type="EMBL" id="JAROYP010000005">
    <property type="protein sequence ID" value="MDH5161281.1"/>
    <property type="molecule type" value="Genomic_DNA"/>
</dbReference>
<proteinExistence type="inferred from homology"/>
<dbReference type="NCBIfam" id="NF002469">
    <property type="entry name" value="PRK01712.1"/>
    <property type="match status" value="1"/>
</dbReference>
<name>A0AAW6SWY8_9BACI</name>
<keyword evidence="3 5" id="KW-0810">Translation regulation</keyword>
<evidence type="ECO:0000256" key="2">
    <source>
        <dbReference type="ARBA" id="ARBA00022491"/>
    </source>
</evidence>
<keyword evidence="2 5" id="KW-0678">Repressor</keyword>
<organism evidence="6 7">
    <name type="scientific">Heyndrickxia oleronia</name>
    <dbReference type="NCBI Taxonomy" id="38875"/>
    <lineage>
        <taxon>Bacteria</taxon>
        <taxon>Bacillati</taxon>
        <taxon>Bacillota</taxon>
        <taxon>Bacilli</taxon>
        <taxon>Bacillales</taxon>
        <taxon>Bacillaceae</taxon>
        <taxon>Heyndrickxia</taxon>
    </lineage>
</organism>
<dbReference type="PANTHER" id="PTHR34984:SF1">
    <property type="entry name" value="CARBON STORAGE REGULATOR"/>
    <property type="match status" value="1"/>
</dbReference>
<dbReference type="NCBIfam" id="TIGR00202">
    <property type="entry name" value="csrA"/>
    <property type="match status" value="1"/>
</dbReference>
<sequence length="73" mass="8217">MLVLTRKIGESIQIGDEIEIKVISLQGDQIKIGISAPKNIEVHRKEVYQDILTENTKASKSIQDLIEILSKNE</sequence>
<comment type="similarity">
    <text evidence="5">Belongs to the CsrA/RsmA family.</text>
</comment>
<dbReference type="GO" id="GO:0006402">
    <property type="term" value="P:mRNA catabolic process"/>
    <property type="evidence" value="ECO:0007669"/>
    <property type="project" value="InterPro"/>
</dbReference>
<dbReference type="GO" id="GO:0048027">
    <property type="term" value="F:mRNA 5'-UTR binding"/>
    <property type="evidence" value="ECO:0007669"/>
    <property type="project" value="UniProtKB-UniRule"/>
</dbReference>
<comment type="caution">
    <text evidence="6">The sequence shown here is derived from an EMBL/GenBank/DDBJ whole genome shotgun (WGS) entry which is preliminary data.</text>
</comment>